<reference evidence="2" key="1">
    <citation type="submission" date="2022-07" db="EMBL/GenBank/DDBJ databases">
        <title>Chromosome-level genome of Muraenolepis orangiensis.</title>
        <authorList>
            <person name="Kim J."/>
        </authorList>
    </citation>
    <scope>NUCLEOTIDE SEQUENCE</scope>
    <source>
        <strain evidence="2">KU_S4_2022</strain>
        <tissue evidence="2">Muscle</tissue>
    </source>
</reference>
<gene>
    <name evidence="2" type="ORF">NHX12_029563</name>
</gene>
<evidence type="ECO:0000313" key="3">
    <source>
        <dbReference type="Proteomes" id="UP001148018"/>
    </source>
</evidence>
<dbReference type="AlphaFoldDB" id="A0A9Q0E875"/>
<name>A0A9Q0E875_9TELE</name>
<sequence length="132" mass="14641">TLASDSGLSLWPQRLVVLLGPDWQSSKITESSSLRADPRRQTSLRGRQTPRIQSARSQIGSQGGTNGRCPPCPSAPPPGRVYKLDVRIHLLLRLSSRALPQSRLERSHSQLPGARHAAWSRSDQPRAEEDYQ</sequence>
<proteinExistence type="predicted"/>
<feature type="compositionally biased region" description="Pro residues" evidence="1">
    <location>
        <begin position="70"/>
        <end position="79"/>
    </location>
</feature>
<comment type="caution">
    <text evidence="2">The sequence shown here is derived from an EMBL/GenBank/DDBJ whole genome shotgun (WGS) entry which is preliminary data.</text>
</comment>
<protein>
    <submittedName>
        <fullName evidence="2">Uncharacterized protein</fullName>
    </submittedName>
</protein>
<keyword evidence="3" id="KW-1185">Reference proteome</keyword>
<evidence type="ECO:0000256" key="1">
    <source>
        <dbReference type="SAM" id="MobiDB-lite"/>
    </source>
</evidence>
<evidence type="ECO:0000313" key="2">
    <source>
        <dbReference type="EMBL" id="KAJ3601799.1"/>
    </source>
</evidence>
<feature type="non-terminal residue" evidence="2">
    <location>
        <position position="1"/>
    </location>
</feature>
<accession>A0A9Q0E875</accession>
<feature type="region of interest" description="Disordered" evidence="1">
    <location>
        <begin position="99"/>
        <end position="132"/>
    </location>
</feature>
<feature type="region of interest" description="Disordered" evidence="1">
    <location>
        <begin position="28"/>
        <end position="80"/>
    </location>
</feature>
<feature type="compositionally biased region" description="Polar residues" evidence="1">
    <location>
        <begin position="41"/>
        <end position="60"/>
    </location>
</feature>
<feature type="non-terminal residue" evidence="2">
    <location>
        <position position="132"/>
    </location>
</feature>
<feature type="compositionally biased region" description="Basic and acidic residues" evidence="1">
    <location>
        <begin position="123"/>
        <end position="132"/>
    </location>
</feature>
<dbReference type="Proteomes" id="UP001148018">
    <property type="component" value="Unassembled WGS sequence"/>
</dbReference>
<organism evidence="2 3">
    <name type="scientific">Muraenolepis orangiensis</name>
    <name type="common">Patagonian moray cod</name>
    <dbReference type="NCBI Taxonomy" id="630683"/>
    <lineage>
        <taxon>Eukaryota</taxon>
        <taxon>Metazoa</taxon>
        <taxon>Chordata</taxon>
        <taxon>Craniata</taxon>
        <taxon>Vertebrata</taxon>
        <taxon>Euteleostomi</taxon>
        <taxon>Actinopterygii</taxon>
        <taxon>Neopterygii</taxon>
        <taxon>Teleostei</taxon>
        <taxon>Neoteleostei</taxon>
        <taxon>Acanthomorphata</taxon>
        <taxon>Zeiogadaria</taxon>
        <taxon>Gadariae</taxon>
        <taxon>Gadiformes</taxon>
        <taxon>Muraenolepidoidei</taxon>
        <taxon>Muraenolepididae</taxon>
        <taxon>Muraenolepis</taxon>
    </lineage>
</organism>
<dbReference type="EMBL" id="JANIIK010000046">
    <property type="protein sequence ID" value="KAJ3601799.1"/>
    <property type="molecule type" value="Genomic_DNA"/>
</dbReference>